<keyword evidence="2 5" id="KW-0812">Transmembrane</keyword>
<dbReference type="GO" id="GO:0005886">
    <property type="term" value="C:plasma membrane"/>
    <property type="evidence" value="ECO:0007669"/>
    <property type="project" value="TreeGrafter"/>
</dbReference>
<dbReference type="PANTHER" id="PTHR23501:SF149">
    <property type="entry name" value="MULTIDRUG TRANSPORTER, PUTATIVE (AFU_ORTHOLOGUE AFUA_5G10430)-RELATED"/>
    <property type="match status" value="1"/>
</dbReference>
<evidence type="ECO:0000256" key="2">
    <source>
        <dbReference type="ARBA" id="ARBA00022692"/>
    </source>
</evidence>
<evidence type="ECO:0000313" key="8">
    <source>
        <dbReference type="Proteomes" id="UP000325780"/>
    </source>
</evidence>
<dbReference type="PROSITE" id="PS50850">
    <property type="entry name" value="MFS"/>
    <property type="match status" value="1"/>
</dbReference>
<keyword evidence="4 5" id="KW-0472">Membrane</keyword>
<feature type="transmembrane region" description="Helical" evidence="5">
    <location>
        <begin position="60"/>
        <end position="85"/>
    </location>
</feature>
<feature type="transmembrane region" description="Helical" evidence="5">
    <location>
        <begin position="157"/>
        <end position="177"/>
    </location>
</feature>
<accession>A0A5N6U7A2</accession>
<feature type="transmembrane region" description="Helical" evidence="5">
    <location>
        <begin position="257"/>
        <end position="278"/>
    </location>
</feature>
<feature type="transmembrane region" description="Helical" evidence="5">
    <location>
        <begin position="333"/>
        <end position="353"/>
    </location>
</feature>
<keyword evidence="3 5" id="KW-1133">Transmembrane helix</keyword>
<dbReference type="Gene3D" id="1.20.1250.20">
    <property type="entry name" value="MFS general substrate transporter like domains"/>
    <property type="match status" value="1"/>
</dbReference>
<feature type="transmembrane region" description="Helical" evidence="5">
    <location>
        <begin position="359"/>
        <end position="382"/>
    </location>
</feature>
<organism evidence="7 8">
    <name type="scientific">Aspergillus avenaceus</name>
    <dbReference type="NCBI Taxonomy" id="36643"/>
    <lineage>
        <taxon>Eukaryota</taxon>
        <taxon>Fungi</taxon>
        <taxon>Dikarya</taxon>
        <taxon>Ascomycota</taxon>
        <taxon>Pezizomycotina</taxon>
        <taxon>Eurotiomycetes</taxon>
        <taxon>Eurotiomycetidae</taxon>
        <taxon>Eurotiales</taxon>
        <taxon>Aspergillaceae</taxon>
        <taxon>Aspergillus</taxon>
        <taxon>Aspergillus subgen. Circumdati</taxon>
    </lineage>
</organism>
<dbReference type="EMBL" id="ML742029">
    <property type="protein sequence ID" value="KAE8154482.1"/>
    <property type="molecule type" value="Genomic_DNA"/>
</dbReference>
<feature type="transmembrane region" description="Helical" evidence="5">
    <location>
        <begin position="128"/>
        <end position="151"/>
    </location>
</feature>
<dbReference type="PANTHER" id="PTHR23501">
    <property type="entry name" value="MAJOR FACILITATOR SUPERFAMILY"/>
    <property type="match status" value="1"/>
</dbReference>
<dbReference type="OrthoDB" id="2351791at2759"/>
<comment type="subcellular location">
    <subcellularLocation>
        <location evidence="1">Membrane</location>
        <topology evidence="1">Multi-pass membrane protein</topology>
    </subcellularLocation>
</comment>
<feature type="domain" description="Major facilitator superfamily (MFS) profile" evidence="6">
    <location>
        <begin position="62"/>
        <end position="537"/>
    </location>
</feature>
<dbReference type="InterPro" id="IPR020846">
    <property type="entry name" value="MFS_dom"/>
</dbReference>
<feature type="transmembrane region" description="Helical" evidence="5">
    <location>
        <begin position="189"/>
        <end position="208"/>
    </location>
</feature>
<gene>
    <name evidence="7" type="ORF">BDV25DRAFT_172112</name>
</gene>
<dbReference type="InterPro" id="IPR011701">
    <property type="entry name" value="MFS"/>
</dbReference>
<sequence>MGVEAISVRHAEIAPSARSLESSEQSLITTHAPAFVRATQYTYHDDPPNRLAWQPGVREWLVMTCISILVTMDAFNTTVVIPLMPGLADIFQQDLENALWISTSYLIGNASGQALFAMFAEILGAGPILLCSAVLATTGTGVCGGSLSLPVLVAGRFIQGMGGGGVLGISHLIVLDLIPPTHQVRFFSYVFRAQVVGIILGLVGGGVFDDYAAWIWAFYSSFVFCAMGMLVIPFALDLRGQGDGPKGTPTSRFRGMDWIGATLILPGLGCVMVGIGWGGTQFAWDSWQTLVPVCVGTSLLGLLVVYEAKWAAQPMFGARVFRDVSSSMLQMGGFLHGFIFSSQIHFVPVYLVLIQGLRATVTGVSLVTLTGLTLPTIVIAGALQHSGPVDLATWTIRIGWLISAAASGCFLLFDTTTPPPAWVFILLAAGLGHSLLTPGYYVSIQVHAPRDRARLSTSPILVHSILRTWGMCLAVPLSATVVTNSLSRTSIPYATHLASYLPEESKDAHTHALQVLWILMTVAVGLGGLSSLGIRRA</sequence>
<evidence type="ECO:0000259" key="6">
    <source>
        <dbReference type="PROSITE" id="PS50850"/>
    </source>
</evidence>
<dbReference type="Pfam" id="PF07690">
    <property type="entry name" value="MFS_1"/>
    <property type="match status" value="1"/>
</dbReference>
<feature type="transmembrane region" description="Helical" evidence="5">
    <location>
        <begin position="290"/>
        <end position="312"/>
    </location>
</feature>
<feature type="transmembrane region" description="Helical" evidence="5">
    <location>
        <begin position="515"/>
        <end position="534"/>
    </location>
</feature>
<evidence type="ECO:0000313" key="7">
    <source>
        <dbReference type="EMBL" id="KAE8154482.1"/>
    </source>
</evidence>
<evidence type="ECO:0000256" key="3">
    <source>
        <dbReference type="ARBA" id="ARBA00022989"/>
    </source>
</evidence>
<keyword evidence="8" id="KW-1185">Reference proteome</keyword>
<dbReference type="SUPFAM" id="SSF103473">
    <property type="entry name" value="MFS general substrate transporter"/>
    <property type="match status" value="1"/>
</dbReference>
<feature type="transmembrane region" description="Helical" evidence="5">
    <location>
        <begin position="419"/>
        <end position="443"/>
    </location>
</feature>
<dbReference type="GO" id="GO:0022857">
    <property type="term" value="F:transmembrane transporter activity"/>
    <property type="evidence" value="ECO:0007669"/>
    <property type="project" value="InterPro"/>
</dbReference>
<dbReference type="Proteomes" id="UP000325780">
    <property type="component" value="Unassembled WGS sequence"/>
</dbReference>
<feature type="transmembrane region" description="Helical" evidence="5">
    <location>
        <begin position="214"/>
        <end position="236"/>
    </location>
</feature>
<feature type="transmembrane region" description="Helical" evidence="5">
    <location>
        <begin position="394"/>
        <end position="413"/>
    </location>
</feature>
<evidence type="ECO:0000256" key="1">
    <source>
        <dbReference type="ARBA" id="ARBA00004141"/>
    </source>
</evidence>
<evidence type="ECO:0000256" key="5">
    <source>
        <dbReference type="SAM" id="Phobius"/>
    </source>
</evidence>
<name>A0A5N6U7A2_ASPAV</name>
<evidence type="ECO:0000256" key="4">
    <source>
        <dbReference type="ARBA" id="ARBA00023136"/>
    </source>
</evidence>
<reference evidence="7 8" key="1">
    <citation type="submission" date="2019-04" db="EMBL/GenBank/DDBJ databases">
        <title>Friends and foes A comparative genomics study of 23 Aspergillus species from section Flavi.</title>
        <authorList>
            <consortium name="DOE Joint Genome Institute"/>
            <person name="Kjaerbolling I."/>
            <person name="Vesth T."/>
            <person name="Frisvad J.C."/>
            <person name="Nybo J.L."/>
            <person name="Theobald S."/>
            <person name="Kildgaard S."/>
            <person name="Isbrandt T."/>
            <person name="Kuo A."/>
            <person name="Sato A."/>
            <person name="Lyhne E.K."/>
            <person name="Kogle M.E."/>
            <person name="Wiebenga A."/>
            <person name="Kun R.S."/>
            <person name="Lubbers R.J."/>
            <person name="Makela M.R."/>
            <person name="Barry K."/>
            <person name="Chovatia M."/>
            <person name="Clum A."/>
            <person name="Daum C."/>
            <person name="Haridas S."/>
            <person name="He G."/>
            <person name="LaButti K."/>
            <person name="Lipzen A."/>
            <person name="Mondo S."/>
            <person name="Riley R."/>
            <person name="Salamov A."/>
            <person name="Simmons B.A."/>
            <person name="Magnuson J.K."/>
            <person name="Henrissat B."/>
            <person name="Mortensen U.H."/>
            <person name="Larsen T.O."/>
            <person name="Devries R.P."/>
            <person name="Grigoriev I.V."/>
            <person name="Machida M."/>
            <person name="Baker S.E."/>
            <person name="Andersen M.R."/>
        </authorList>
    </citation>
    <scope>NUCLEOTIDE SEQUENCE [LARGE SCALE GENOMIC DNA]</scope>
    <source>
        <strain evidence="7 8">IBT 18842</strain>
    </source>
</reference>
<protein>
    <submittedName>
        <fullName evidence="7">Major facilitator superfamily domain-containing protein</fullName>
    </submittedName>
</protein>
<dbReference type="InterPro" id="IPR036259">
    <property type="entry name" value="MFS_trans_sf"/>
</dbReference>
<dbReference type="AlphaFoldDB" id="A0A5N6U7A2"/>
<proteinExistence type="predicted"/>